<dbReference type="PROSITE" id="PS51272">
    <property type="entry name" value="SLH"/>
    <property type="match status" value="1"/>
</dbReference>
<dbReference type="Gene3D" id="3.40.50.1110">
    <property type="entry name" value="SGNH hydrolase"/>
    <property type="match status" value="1"/>
</dbReference>
<keyword evidence="5" id="KW-1185">Reference proteome</keyword>
<dbReference type="SUPFAM" id="SSF52266">
    <property type="entry name" value="SGNH hydrolase"/>
    <property type="match status" value="1"/>
</dbReference>
<evidence type="ECO:0000259" key="3">
    <source>
        <dbReference type="PROSITE" id="PS51272"/>
    </source>
</evidence>
<reference evidence="4 5" key="1">
    <citation type="submission" date="2021-03" db="EMBL/GenBank/DDBJ databases">
        <title>Genomic Encyclopedia of Type Strains, Phase IV (KMG-IV): sequencing the most valuable type-strain genomes for metagenomic binning, comparative biology and taxonomic classification.</title>
        <authorList>
            <person name="Goeker M."/>
        </authorList>
    </citation>
    <scope>NUCLEOTIDE SEQUENCE [LARGE SCALE GENOMIC DNA]</scope>
    <source>
        <strain evidence="4 5">DSM 24738</strain>
    </source>
</reference>
<evidence type="ECO:0000313" key="5">
    <source>
        <dbReference type="Proteomes" id="UP001519343"/>
    </source>
</evidence>
<dbReference type="Proteomes" id="UP001519343">
    <property type="component" value="Unassembled WGS sequence"/>
</dbReference>
<dbReference type="InterPro" id="IPR001087">
    <property type="entry name" value="GDSL"/>
</dbReference>
<keyword evidence="2" id="KW-0732">Signal</keyword>
<protein>
    <submittedName>
        <fullName evidence="4">Lysophospholipase L1-like esterase</fullName>
    </submittedName>
</protein>
<feature type="chain" id="PRO_5045402849" evidence="2">
    <location>
        <begin position="22"/>
        <end position="436"/>
    </location>
</feature>
<proteinExistence type="predicted"/>
<sequence length="436" mass="49095">MKKRLVSFIFATFLCNLPVQAESLDTLIDMKNHWAKETIEWALSSEIVKGYADHRFRPDQTVTESEFAVMLLRSFPEAGMIEGQDPNGDWFTPYYQLATQFRLPLQGNVKDPIMRKEVAQLITATQGFNYDTDGSIVFLLESGISKGRSDRSIQGFDPDGRLTRAEAIQFIRNLADHRMNGELKKRPTQQQINKDTWKYQDLIRITAMGDSLTFGLFLNEKPLEPSKIAFPYLMSDHARVENFGVTGSTSKDLLDAIQTMQYQTAIKHSNLITITIGSNDLIDASSQLIKGFQKDPSYQPSQDELEELLKEARKRAEGIKGNLQAAIKEIRKHSNSPIVLFNLYNPFPNVSALQYLHNLNEKVIMPANEAIKTLEDPLSGIFVADAHGEFEGKQLSFVRVWSYDFHPTEDGQKALAKSALEVLGADLEPLGKSKGS</sequence>
<feature type="signal peptide" evidence="2">
    <location>
        <begin position="1"/>
        <end position="21"/>
    </location>
</feature>
<evidence type="ECO:0000256" key="2">
    <source>
        <dbReference type="SAM" id="SignalP"/>
    </source>
</evidence>
<dbReference type="PANTHER" id="PTHR30383">
    <property type="entry name" value="THIOESTERASE 1/PROTEASE 1/LYSOPHOSPHOLIPASE L1"/>
    <property type="match status" value="1"/>
</dbReference>
<dbReference type="EMBL" id="JAGGKT010000002">
    <property type="protein sequence ID" value="MBP1931237.1"/>
    <property type="molecule type" value="Genomic_DNA"/>
</dbReference>
<accession>A0ABS4GME3</accession>
<evidence type="ECO:0000256" key="1">
    <source>
        <dbReference type="SAM" id="Coils"/>
    </source>
</evidence>
<dbReference type="Pfam" id="PF00657">
    <property type="entry name" value="Lipase_GDSL"/>
    <property type="match status" value="1"/>
</dbReference>
<keyword evidence="1" id="KW-0175">Coiled coil</keyword>
<dbReference type="InterPro" id="IPR051532">
    <property type="entry name" value="Ester_Hydrolysis_Enzymes"/>
</dbReference>
<dbReference type="InterPro" id="IPR036514">
    <property type="entry name" value="SGNH_hydro_sf"/>
</dbReference>
<dbReference type="PANTHER" id="PTHR30383:SF27">
    <property type="entry name" value="SPORE GERMINATION LIPASE LIPC"/>
    <property type="match status" value="1"/>
</dbReference>
<feature type="domain" description="SLH" evidence="3">
    <location>
        <begin position="22"/>
        <end position="85"/>
    </location>
</feature>
<organism evidence="4 5">
    <name type="scientific">Ammoniphilus resinae</name>
    <dbReference type="NCBI Taxonomy" id="861532"/>
    <lineage>
        <taxon>Bacteria</taxon>
        <taxon>Bacillati</taxon>
        <taxon>Bacillota</taxon>
        <taxon>Bacilli</taxon>
        <taxon>Bacillales</taxon>
        <taxon>Paenibacillaceae</taxon>
        <taxon>Aneurinibacillus group</taxon>
        <taxon>Ammoniphilus</taxon>
    </lineage>
</organism>
<dbReference type="Pfam" id="PF00395">
    <property type="entry name" value="SLH"/>
    <property type="match status" value="1"/>
</dbReference>
<dbReference type="RefSeq" id="WP_209809316.1">
    <property type="nucleotide sequence ID" value="NZ_JAGGKT010000002.1"/>
</dbReference>
<comment type="caution">
    <text evidence="4">The sequence shown here is derived from an EMBL/GenBank/DDBJ whole genome shotgun (WGS) entry which is preliminary data.</text>
</comment>
<feature type="coiled-coil region" evidence="1">
    <location>
        <begin position="302"/>
        <end position="329"/>
    </location>
</feature>
<evidence type="ECO:0000313" key="4">
    <source>
        <dbReference type="EMBL" id="MBP1931237.1"/>
    </source>
</evidence>
<dbReference type="InterPro" id="IPR001119">
    <property type="entry name" value="SLH_dom"/>
</dbReference>
<name>A0ABS4GME3_9BACL</name>
<gene>
    <name evidence="4" type="ORF">J2Z37_001234</name>
</gene>